<name>A0A8S1WEX4_PAROT</name>
<sequence length="227" mass="26024">MKFISILLCLLAFTAALRLDFNHQNCTLDLQKLGVTNNPEETTLSKNFFTGDAYVVEDNLKVYIRYPNAYFISSDYFGLVQEDGRTAQTTCLDLKLLQFTSNSYCNPVQITDLPVRGHPYISWFSFTIWSSYSFSIPVQHIRRRLIKTAFCGQSIYKGYYAIAFYAAGTVKPFLHSILKSQLLRYSVFLSIGLKPYSNHQLKRLQHIALLVLVAMKKLILFQTSAQI</sequence>
<dbReference type="EMBL" id="CAJJDP010000088">
    <property type="protein sequence ID" value="CAD8187225.1"/>
    <property type="molecule type" value="Genomic_DNA"/>
</dbReference>
<evidence type="ECO:0000313" key="2">
    <source>
        <dbReference type="EMBL" id="CAD8187225.1"/>
    </source>
</evidence>
<dbReference type="Proteomes" id="UP000683925">
    <property type="component" value="Unassembled WGS sequence"/>
</dbReference>
<evidence type="ECO:0000256" key="1">
    <source>
        <dbReference type="SAM" id="SignalP"/>
    </source>
</evidence>
<evidence type="ECO:0000313" key="3">
    <source>
        <dbReference type="Proteomes" id="UP000683925"/>
    </source>
</evidence>
<proteinExistence type="predicted"/>
<keyword evidence="3" id="KW-1185">Reference proteome</keyword>
<keyword evidence="1" id="KW-0732">Signal</keyword>
<dbReference type="AlphaFoldDB" id="A0A8S1WEX4"/>
<comment type="caution">
    <text evidence="2">The sequence shown here is derived from an EMBL/GenBank/DDBJ whole genome shotgun (WGS) entry which is preliminary data.</text>
</comment>
<protein>
    <submittedName>
        <fullName evidence="2">Uncharacterized protein</fullName>
    </submittedName>
</protein>
<feature type="signal peptide" evidence="1">
    <location>
        <begin position="1"/>
        <end position="16"/>
    </location>
</feature>
<feature type="chain" id="PRO_5035719001" evidence="1">
    <location>
        <begin position="17"/>
        <end position="227"/>
    </location>
</feature>
<organism evidence="2 3">
    <name type="scientific">Paramecium octaurelia</name>
    <dbReference type="NCBI Taxonomy" id="43137"/>
    <lineage>
        <taxon>Eukaryota</taxon>
        <taxon>Sar</taxon>
        <taxon>Alveolata</taxon>
        <taxon>Ciliophora</taxon>
        <taxon>Intramacronucleata</taxon>
        <taxon>Oligohymenophorea</taxon>
        <taxon>Peniculida</taxon>
        <taxon>Parameciidae</taxon>
        <taxon>Paramecium</taxon>
    </lineage>
</organism>
<gene>
    <name evidence="2" type="ORF">POCTA_138.1.T0890176</name>
</gene>
<accession>A0A8S1WEX4</accession>
<reference evidence="2" key="1">
    <citation type="submission" date="2021-01" db="EMBL/GenBank/DDBJ databases">
        <authorList>
            <consortium name="Genoscope - CEA"/>
            <person name="William W."/>
        </authorList>
    </citation>
    <scope>NUCLEOTIDE SEQUENCE</scope>
</reference>